<dbReference type="PANTHER" id="PTHR43476:SF3">
    <property type="entry name" value="FAD-BINDING MONOOXYGENASE"/>
    <property type="match status" value="1"/>
</dbReference>
<dbReference type="InterPro" id="IPR050631">
    <property type="entry name" value="PheA/TfdB_FAD_monoxygenase"/>
</dbReference>
<dbReference type="InParanoid" id="A0A7C8MLB0"/>
<evidence type="ECO:0000256" key="1">
    <source>
        <dbReference type="ARBA" id="ARBA00005179"/>
    </source>
</evidence>
<evidence type="ECO:0000256" key="3">
    <source>
        <dbReference type="ARBA" id="ARBA00022827"/>
    </source>
</evidence>
<keyword evidence="4" id="KW-0560">Oxidoreductase</keyword>
<keyword evidence="3" id="KW-0274">FAD</keyword>
<keyword evidence="2" id="KW-0285">Flavoprotein</keyword>
<accession>A0A7C8MLB0</accession>
<name>A0A7C8MLB0_9PEZI</name>
<keyword evidence="7" id="KW-1185">Reference proteome</keyword>
<dbReference type="GO" id="GO:0016491">
    <property type="term" value="F:oxidoreductase activity"/>
    <property type="evidence" value="ECO:0007669"/>
    <property type="project" value="UniProtKB-KW"/>
</dbReference>
<dbReference type="OrthoDB" id="2096480at2759"/>
<sequence>MDTTEVIIVGAGPAGLALAMALSNLRVKVEKELDIIEDPRGIAISQDAVRICWDLGLGGDMDKISHELPHFNFHKTSFVNAPFFSRDMYPDVLAQALPSTIFHIQPMLELAMREKLNDSQYCELRCGCTVIGRKQDGTGIIAEYTDAKGQPGSVRGSWLIGADGKRGVVRKHFLEPSAGVRQVSGTYKYDGTWVAANLGISLPEPDTHPDFPLWGLGYTPNEVYDLFWPSGFHFGCPPGKPLAAGRFGPIEARLWRHEFAQNDWNDTMDAEELLWEHLIPMITRKYGNKGEGLFPSGEVMYPRDCIEIRRCQPFHFNHKIVNKWFDDRTILIGDAAHVFPPFGGQGIASGLRDAQQLAWRLMLLQQLPHTNRSICDEILQAWAQERSYSIRLAANFTERNGKLCNYGDSWKFWLLRNIDWVIQWIPFLRGMPDPLSTIEASGFKTVDGGFFSSKYGGGGRLPQVYLSSQRTGPELSDSIFGPKNTVMALIVVVSDDAADARAEARRALDESGIGETVLNGDSIKVVSSKPYTNVADNLEVYYPTPVEQLSEMGVPIRPLYAPSNLFSRFNADTRFVILRADFFMFGLAKNYLELVECITYLKYRLHYETS</sequence>
<comment type="pathway">
    <text evidence="1">Secondary metabolite biosynthesis.</text>
</comment>
<evidence type="ECO:0000256" key="4">
    <source>
        <dbReference type="ARBA" id="ARBA00023002"/>
    </source>
</evidence>
<evidence type="ECO:0000313" key="6">
    <source>
        <dbReference type="EMBL" id="KAF2964011.1"/>
    </source>
</evidence>
<gene>
    <name evidence="6" type="ORF">GQX73_g9567</name>
</gene>
<dbReference type="GO" id="GO:0071949">
    <property type="term" value="F:FAD binding"/>
    <property type="evidence" value="ECO:0007669"/>
    <property type="project" value="InterPro"/>
</dbReference>
<organism evidence="6 7">
    <name type="scientific">Xylaria multiplex</name>
    <dbReference type="NCBI Taxonomy" id="323545"/>
    <lineage>
        <taxon>Eukaryota</taxon>
        <taxon>Fungi</taxon>
        <taxon>Dikarya</taxon>
        <taxon>Ascomycota</taxon>
        <taxon>Pezizomycotina</taxon>
        <taxon>Sordariomycetes</taxon>
        <taxon>Xylariomycetidae</taxon>
        <taxon>Xylariales</taxon>
        <taxon>Xylariaceae</taxon>
        <taxon>Xylaria</taxon>
    </lineage>
</organism>
<dbReference type="PRINTS" id="PR00420">
    <property type="entry name" value="RNGMNOXGNASE"/>
</dbReference>
<reference evidence="6 7" key="1">
    <citation type="submission" date="2019-12" db="EMBL/GenBank/DDBJ databases">
        <title>Draft genome sequence of the ascomycete Xylaria multiplex DSM 110363.</title>
        <authorList>
            <person name="Buettner E."/>
            <person name="Kellner H."/>
        </authorList>
    </citation>
    <scope>NUCLEOTIDE SEQUENCE [LARGE SCALE GENOMIC DNA]</scope>
    <source>
        <strain evidence="6 7">DSM 110363</strain>
    </source>
</reference>
<evidence type="ECO:0000259" key="5">
    <source>
        <dbReference type="Pfam" id="PF01494"/>
    </source>
</evidence>
<dbReference type="EMBL" id="WUBL01000170">
    <property type="protein sequence ID" value="KAF2964011.1"/>
    <property type="molecule type" value="Genomic_DNA"/>
</dbReference>
<proteinExistence type="predicted"/>
<evidence type="ECO:0000256" key="2">
    <source>
        <dbReference type="ARBA" id="ARBA00022630"/>
    </source>
</evidence>
<evidence type="ECO:0000313" key="7">
    <source>
        <dbReference type="Proteomes" id="UP000481858"/>
    </source>
</evidence>
<comment type="caution">
    <text evidence="6">The sequence shown here is derived from an EMBL/GenBank/DDBJ whole genome shotgun (WGS) entry which is preliminary data.</text>
</comment>
<protein>
    <recommendedName>
        <fullName evidence="5">FAD-binding domain-containing protein</fullName>
    </recommendedName>
</protein>
<feature type="domain" description="FAD-binding" evidence="5">
    <location>
        <begin position="307"/>
        <end position="363"/>
    </location>
</feature>
<dbReference type="Gene3D" id="3.50.50.60">
    <property type="entry name" value="FAD/NAD(P)-binding domain"/>
    <property type="match status" value="2"/>
</dbReference>
<dbReference type="PANTHER" id="PTHR43476">
    <property type="entry name" value="3-(3-HYDROXY-PHENYL)PROPIONATE/3-HYDROXYCINNAMIC ACID HYDROXYLASE"/>
    <property type="match status" value="1"/>
</dbReference>
<dbReference type="InterPro" id="IPR002938">
    <property type="entry name" value="FAD-bd"/>
</dbReference>
<dbReference type="InterPro" id="IPR036188">
    <property type="entry name" value="FAD/NAD-bd_sf"/>
</dbReference>
<dbReference type="SUPFAM" id="SSF51905">
    <property type="entry name" value="FAD/NAD(P)-binding domain"/>
    <property type="match status" value="1"/>
</dbReference>
<feature type="domain" description="FAD-binding" evidence="5">
    <location>
        <begin position="4"/>
        <end position="173"/>
    </location>
</feature>
<dbReference type="AlphaFoldDB" id="A0A7C8MLB0"/>
<dbReference type="Proteomes" id="UP000481858">
    <property type="component" value="Unassembled WGS sequence"/>
</dbReference>
<dbReference type="Pfam" id="PF01494">
    <property type="entry name" value="FAD_binding_3"/>
    <property type="match status" value="2"/>
</dbReference>